<sequence>MQVRDKSEQKEISPRSLPKQKFTDEDDQKLRNVIKELGTKNWSDIAAAMGNRNARQCKERWENYLSPSINNTPFTPEEDALLLEKQKEIGSKWVTMKNYFDRRTDAALKNRWQMLIRKQKKLQNISMKKSAANKRRMPKFEFPTPINIESPNTKQTPINIEIVFQDIDQDSPSILGPDCSEFSVQSLAPDMLFTIDL</sequence>
<feature type="domain" description="Myb-like" evidence="2">
    <location>
        <begin position="14"/>
        <end position="65"/>
    </location>
</feature>
<evidence type="ECO:0000313" key="4">
    <source>
        <dbReference type="EMBL" id="EAY22725.1"/>
    </source>
</evidence>
<feature type="compositionally biased region" description="Basic and acidic residues" evidence="1">
    <location>
        <begin position="1"/>
        <end position="13"/>
    </location>
</feature>
<dbReference type="VEuPathDB" id="TrichDB:TVAGG3_0266580"/>
<dbReference type="OrthoDB" id="2143914at2759"/>
<feature type="domain" description="HTH myb-type" evidence="3">
    <location>
        <begin position="16"/>
        <end position="69"/>
    </location>
</feature>
<dbReference type="STRING" id="5722.A2DA77"/>
<organism evidence="4 5">
    <name type="scientific">Trichomonas vaginalis (strain ATCC PRA-98 / G3)</name>
    <dbReference type="NCBI Taxonomy" id="412133"/>
    <lineage>
        <taxon>Eukaryota</taxon>
        <taxon>Metamonada</taxon>
        <taxon>Parabasalia</taxon>
        <taxon>Trichomonadida</taxon>
        <taxon>Trichomonadidae</taxon>
        <taxon>Trichomonas</taxon>
    </lineage>
</organism>
<reference evidence="4" key="1">
    <citation type="submission" date="2006-10" db="EMBL/GenBank/DDBJ databases">
        <authorList>
            <person name="Amadeo P."/>
            <person name="Zhao Q."/>
            <person name="Wortman J."/>
            <person name="Fraser-Liggett C."/>
            <person name="Carlton J."/>
        </authorList>
    </citation>
    <scope>NUCLEOTIDE SEQUENCE</scope>
    <source>
        <strain evidence="4">G3</strain>
    </source>
</reference>
<gene>
    <name evidence="4" type="ORF">TVAG_476540</name>
</gene>
<dbReference type="InParanoid" id="A2DA77"/>
<feature type="domain" description="Myb-like" evidence="2">
    <location>
        <begin position="66"/>
        <end position="116"/>
    </location>
</feature>
<dbReference type="SMART" id="SM00717">
    <property type="entry name" value="SANT"/>
    <property type="match status" value="2"/>
</dbReference>
<keyword evidence="5" id="KW-1185">Reference proteome</keyword>
<dbReference type="Pfam" id="PF13921">
    <property type="entry name" value="Myb_DNA-bind_6"/>
    <property type="match status" value="1"/>
</dbReference>
<dbReference type="GO" id="GO:0006355">
    <property type="term" value="P:regulation of DNA-templated transcription"/>
    <property type="evidence" value="ECO:0000318"/>
    <property type="project" value="GO_Central"/>
</dbReference>
<keyword evidence="4" id="KW-0238">DNA-binding</keyword>
<dbReference type="eggNOG" id="KOG0048">
    <property type="taxonomic scope" value="Eukaryota"/>
</dbReference>
<dbReference type="SUPFAM" id="SSF46689">
    <property type="entry name" value="Homeodomain-like"/>
    <property type="match status" value="1"/>
</dbReference>
<evidence type="ECO:0000259" key="3">
    <source>
        <dbReference type="PROSITE" id="PS51294"/>
    </source>
</evidence>
<evidence type="ECO:0000256" key="1">
    <source>
        <dbReference type="SAM" id="MobiDB-lite"/>
    </source>
</evidence>
<dbReference type="InterPro" id="IPR009057">
    <property type="entry name" value="Homeodomain-like_sf"/>
</dbReference>
<dbReference type="InterPro" id="IPR017930">
    <property type="entry name" value="Myb_dom"/>
</dbReference>
<evidence type="ECO:0000313" key="5">
    <source>
        <dbReference type="Proteomes" id="UP000001542"/>
    </source>
</evidence>
<dbReference type="Proteomes" id="UP000001542">
    <property type="component" value="Unassembled WGS sequence"/>
</dbReference>
<feature type="domain" description="HTH myb-type" evidence="3">
    <location>
        <begin position="73"/>
        <end position="120"/>
    </location>
</feature>
<dbReference type="KEGG" id="tva:5468283"/>
<dbReference type="InterPro" id="IPR001005">
    <property type="entry name" value="SANT/Myb"/>
</dbReference>
<dbReference type="VEuPathDB" id="TrichDB:TVAG_476540"/>
<dbReference type="PANTHER" id="PTHR45614">
    <property type="entry name" value="MYB PROTEIN-RELATED"/>
    <property type="match status" value="1"/>
</dbReference>
<dbReference type="EMBL" id="DS113182">
    <property type="protein sequence ID" value="EAY22725.1"/>
    <property type="molecule type" value="Genomic_DNA"/>
</dbReference>
<proteinExistence type="predicted"/>
<dbReference type="PROSITE" id="PS51294">
    <property type="entry name" value="HTH_MYB"/>
    <property type="match status" value="2"/>
</dbReference>
<dbReference type="InterPro" id="IPR050560">
    <property type="entry name" value="MYB_TF"/>
</dbReference>
<dbReference type="AlphaFoldDB" id="A2DA77"/>
<dbReference type="GO" id="GO:0005634">
    <property type="term" value="C:nucleus"/>
    <property type="evidence" value="ECO:0000318"/>
    <property type="project" value="GO_Central"/>
</dbReference>
<name>A2DA77_TRIV3</name>
<dbReference type="PANTHER" id="PTHR45614:SF253">
    <property type="entry name" value="CHROMOSOME UNDETERMINED SCAFFOLD_38, WHOLE GENOME SHOTGUN SEQUENCE"/>
    <property type="match status" value="1"/>
</dbReference>
<dbReference type="PROSITE" id="PS50090">
    <property type="entry name" value="MYB_LIKE"/>
    <property type="match status" value="2"/>
</dbReference>
<accession>A2DA77</accession>
<dbReference type="SMR" id="A2DA77"/>
<protein>
    <submittedName>
        <fullName evidence="4">Myb-like DNA-binding domain containing protein</fullName>
    </submittedName>
</protein>
<dbReference type="Gene3D" id="1.10.10.60">
    <property type="entry name" value="Homeodomain-like"/>
    <property type="match status" value="2"/>
</dbReference>
<dbReference type="GO" id="GO:0000981">
    <property type="term" value="F:DNA-binding transcription factor activity, RNA polymerase II-specific"/>
    <property type="evidence" value="ECO:0000318"/>
    <property type="project" value="GO_Central"/>
</dbReference>
<dbReference type="GO" id="GO:0000978">
    <property type="term" value="F:RNA polymerase II cis-regulatory region sequence-specific DNA binding"/>
    <property type="evidence" value="ECO:0000318"/>
    <property type="project" value="GO_Central"/>
</dbReference>
<dbReference type="CDD" id="cd00167">
    <property type="entry name" value="SANT"/>
    <property type="match status" value="2"/>
</dbReference>
<dbReference type="RefSeq" id="XP_001583711.1">
    <property type="nucleotide sequence ID" value="XM_001583661.1"/>
</dbReference>
<reference evidence="4" key="2">
    <citation type="journal article" date="2007" name="Science">
        <title>Draft genome sequence of the sexually transmitted pathogen Trichomonas vaginalis.</title>
        <authorList>
            <person name="Carlton J.M."/>
            <person name="Hirt R.P."/>
            <person name="Silva J.C."/>
            <person name="Delcher A.L."/>
            <person name="Schatz M."/>
            <person name="Zhao Q."/>
            <person name="Wortman J.R."/>
            <person name="Bidwell S.L."/>
            <person name="Alsmark U.C.M."/>
            <person name="Besteiro S."/>
            <person name="Sicheritz-Ponten T."/>
            <person name="Noel C.J."/>
            <person name="Dacks J.B."/>
            <person name="Foster P.G."/>
            <person name="Simillion C."/>
            <person name="Van de Peer Y."/>
            <person name="Miranda-Saavedra D."/>
            <person name="Barton G.J."/>
            <person name="Westrop G.D."/>
            <person name="Mueller S."/>
            <person name="Dessi D."/>
            <person name="Fiori P.L."/>
            <person name="Ren Q."/>
            <person name="Paulsen I."/>
            <person name="Zhang H."/>
            <person name="Bastida-Corcuera F.D."/>
            <person name="Simoes-Barbosa A."/>
            <person name="Brown M.T."/>
            <person name="Hayes R.D."/>
            <person name="Mukherjee M."/>
            <person name="Okumura C.Y."/>
            <person name="Schneider R."/>
            <person name="Smith A.J."/>
            <person name="Vanacova S."/>
            <person name="Villalvazo M."/>
            <person name="Haas B.J."/>
            <person name="Pertea M."/>
            <person name="Feldblyum T.V."/>
            <person name="Utterback T.R."/>
            <person name="Shu C.L."/>
            <person name="Osoegawa K."/>
            <person name="de Jong P.J."/>
            <person name="Hrdy I."/>
            <person name="Horvathova L."/>
            <person name="Zubacova Z."/>
            <person name="Dolezal P."/>
            <person name="Malik S.B."/>
            <person name="Logsdon J.M. Jr."/>
            <person name="Henze K."/>
            <person name="Gupta A."/>
            <person name="Wang C.C."/>
            <person name="Dunne R.L."/>
            <person name="Upcroft J.A."/>
            <person name="Upcroft P."/>
            <person name="White O."/>
            <person name="Salzberg S.L."/>
            <person name="Tang P."/>
            <person name="Chiu C.-H."/>
            <person name="Lee Y.-S."/>
            <person name="Embley T.M."/>
            <person name="Coombs G.H."/>
            <person name="Mottram J.C."/>
            <person name="Tachezy J."/>
            <person name="Fraser-Liggett C.M."/>
            <person name="Johnson P.J."/>
        </authorList>
    </citation>
    <scope>NUCLEOTIDE SEQUENCE [LARGE SCALE GENOMIC DNA]</scope>
    <source>
        <strain evidence="4">G3</strain>
    </source>
</reference>
<evidence type="ECO:0000259" key="2">
    <source>
        <dbReference type="PROSITE" id="PS50090"/>
    </source>
</evidence>
<feature type="region of interest" description="Disordered" evidence="1">
    <location>
        <begin position="1"/>
        <end position="25"/>
    </location>
</feature>